<dbReference type="OrthoDB" id="9803892at2"/>
<dbReference type="GO" id="GO:0008831">
    <property type="term" value="F:dTDP-4-dehydrorhamnose reductase activity"/>
    <property type="evidence" value="ECO:0007669"/>
    <property type="project" value="UniProtKB-EC"/>
</dbReference>
<dbReference type="EMBL" id="CP010552">
    <property type="protein sequence ID" value="ALE52208.1"/>
    <property type="molecule type" value="Genomic_DNA"/>
</dbReference>
<accession>A0A0M4NGM9</accession>
<dbReference type="KEGG" id="tho:SP60_02530"/>
<dbReference type="SUPFAM" id="SSF51735">
    <property type="entry name" value="NAD(P)-binding Rossmann-fold domains"/>
    <property type="match status" value="1"/>
</dbReference>
<dbReference type="GO" id="GO:0019305">
    <property type="term" value="P:dTDP-rhamnose biosynthetic process"/>
    <property type="evidence" value="ECO:0007669"/>
    <property type="project" value="UniProtKB-UniPathway"/>
</dbReference>
<dbReference type="UniPathway" id="UPA00124"/>
<organism evidence="8 9">
    <name type="scientific">Candidatus Thioglobus autotrophicus</name>
    <dbReference type="NCBI Taxonomy" id="1705394"/>
    <lineage>
        <taxon>Bacteria</taxon>
        <taxon>Pseudomonadati</taxon>
        <taxon>Pseudomonadota</taxon>
        <taxon>Gammaproteobacteria</taxon>
        <taxon>Candidatus Pseudothioglobaceae</taxon>
        <taxon>Candidatus Thioglobus</taxon>
    </lineage>
</organism>
<evidence type="ECO:0000259" key="7">
    <source>
        <dbReference type="Pfam" id="PF04321"/>
    </source>
</evidence>
<evidence type="ECO:0000313" key="9">
    <source>
        <dbReference type="Proteomes" id="UP000058020"/>
    </source>
</evidence>
<dbReference type="InterPro" id="IPR029903">
    <property type="entry name" value="RmlD-like-bd"/>
</dbReference>
<keyword evidence="6" id="KW-0560">Oxidoreductase</keyword>
<comment type="catalytic activity">
    <reaction evidence="5 6">
        <text>dTDP-beta-L-rhamnose + NADP(+) = dTDP-4-dehydro-beta-L-rhamnose + NADPH + H(+)</text>
        <dbReference type="Rhea" id="RHEA:21796"/>
        <dbReference type="ChEBI" id="CHEBI:15378"/>
        <dbReference type="ChEBI" id="CHEBI:57510"/>
        <dbReference type="ChEBI" id="CHEBI:57783"/>
        <dbReference type="ChEBI" id="CHEBI:58349"/>
        <dbReference type="ChEBI" id="CHEBI:62830"/>
        <dbReference type="EC" id="1.1.1.133"/>
    </reaction>
</comment>
<dbReference type="Proteomes" id="UP000058020">
    <property type="component" value="Chromosome"/>
</dbReference>
<reference evidence="8 9" key="1">
    <citation type="journal article" date="2015" name="Genome Announc.">
        <title>Genome Sequence of 'Candidatus Thioglobus autotrophica' Strain EF1, a Chemoautotroph from the SUP05 Clade of Marine Gammaproteobacteria.</title>
        <authorList>
            <person name="Shah V."/>
            <person name="Morris R.M."/>
        </authorList>
    </citation>
    <scope>NUCLEOTIDE SEQUENCE [LARGE SCALE GENOMIC DNA]</scope>
    <source>
        <strain evidence="8 9">EF1</strain>
    </source>
</reference>
<dbReference type="Pfam" id="PF04321">
    <property type="entry name" value="RmlD_sub_bind"/>
    <property type="match status" value="1"/>
</dbReference>
<comment type="pathway">
    <text evidence="1 6">Carbohydrate biosynthesis; dTDP-L-rhamnose biosynthesis.</text>
</comment>
<dbReference type="UniPathway" id="UPA00281"/>
<dbReference type="RefSeq" id="WP_053951145.1">
    <property type="nucleotide sequence ID" value="NZ_CP010552.1"/>
</dbReference>
<evidence type="ECO:0000256" key="5">
    <source>
        <dbReference type="ARBA" id="ARBA00048200"/>
    </source>
</evidence>
<dbReference type="AlphaFoldDB" id="A0A0M4NGM9"/>
<evidence type="ECO:0000256" key="4">
    <source>
        <dbReference type="ARBA" id="ARBA00017099"/>
    </source>
</evidence>
<dbReference type="CDD" id="cd05254">
    <property type="entry name" value="dTDP_HR_like_SDR_e"/>
    <property type="match status" value="1"/>
</dbReference>
<evidence type="ECO:0000313" key="8">
    <source>
        <dbReference type="EMBL" id="ALE52208.1"/>
    </source>
</evidence>
<dbReference type="STRING" id="1705394.SP60_02530"/>
<keyword evidence="6" id="KW-0521">NADP</keyword>
<dbReference type="Gene3D" id="3.40.50.720">
    <property type="entry name" value="NAD(P)-binding Rossmann-like Domain"/>
    <property type="match status" value="1"/>
</dbReference>
<evidence type="ECO:0000256" key="3">
    <source>
        <dbReference type="ARBA" id="ARBA00012929"/>
    </source>
</evidence>
<evidence type="ECO:0000256" key="2">
    <source>
        <dbReference type="ARBA" id="ARBA00010944"/>
    </source>
</evidence>
<gene>
    <name evidence="8" type="ORF">SP60_02530</name>
</gene>
<dbReference type="NCBIfam" id="TIGR01214">
    <property type="entry name" value="rmlD"/>
    <property type="match status" value="1"/>
</dbReference>
<dbReference type="EC" id="1.1.1.133" evidence="3 6"/>
<dbReference type="Gene3D" id="3.90.25.10">
    <property type="entry name" value="UDP-galactose 4-epimerase, domain 1"/>
    <property type="match status" value="1"/>
</dbReference>
<sequence>MRILVTGKNGQLGKSINKVVNQTKQKHKFFFTGRQELDLSDNDSIDSYFNNNSFDVIVNCAAYTQVDKAEEDLDLTKKVNYYAVKQLATIARKKQIKLIHLSTDYVFDGTSKRPYIETDIPNPINVYGKSKLSGEQAIKEIMPVNAIIIRVSWLYSEYDNNFVNTMLRIGKEGKGVKVISDQIGSPTYTVDVAKVLLHIILSKKIKMNFNSEIYHYSVKGSCSWYDFAKSIFEYKKISCKTVPIKEKEWGSKVQRPKYSVLDHHKIQRQFKIAVPFWLDSLHACLDAIENE</sequence>
<proteinExistence type="inferred from homology"/>
<comment type="function">
    <text evidence="6">Catalyzes the reduction of dTDP-6-deoxy-L-lyxo-4-hexulose to yield dTDP-L-rhamnose.</text>
</comment>
<dbReference type="GO" id="GO:0005829">
    <property type="term" value="C:cytosol"/>
    <property type="evidence" value="ECO:0007669"/>
    <property type="project" value="TreeGrafter"/>
</dbReference>
<keyword evidence="9" id="KW-1185">Reference proteome</keyword>
<name>A0A0M4NGM9_9GAMM</name>
<dbReference type="GO" id="GO:0009243">
    <property type="term" value="P:O antigen biosynthetic process"/>
    <property type="evidence" value="ECO:0007669"/>
    <property type="project" value="UniProtKB-UniPathway"/>
</dbReference>
<comment type="similarity">
    <text evidence="2 6">Belongs to the dTDP-4-dehydrorhamnose reductase family.</text>
</comment>
<dbReference type="PANTHER" id="PTHR10491:SF4">
    <property type="entry name" value="METHIONINE ADENOSYLTRANSFERASE 2 SUBUNIT BETA"/>
    <property type="match status" value="1"/>
</dbReference>
<evidence type="ECO:0000256" key="1">
    <source>
        <dbReference type="ARBA" id="ARBA00004781"/>
    </source>
</evidence>
<dbReference type="InterPro" id="IPR036291">
    <property type="entry name" value="NAD(P)-bd_dom_sf"/>
</dbReference>
<feature type="domain" description="RmlD-like substrate binding" evidence="7">
    <location>
        <begin position="1"/>
        <end position="288"/>
    </location>
</feature>
<dbReference type="InterPro" id="IPR005913">
    <property type="entry name" value="dTDP_dehydrorham_reduct"/>
</dbReference>
<evidence type="ECO:0000256" key="6">
    <source>
        <dbReference type="RuleBase" id="RU364082"/>
    </source>
</evidence>
<protein>
    <recommendedName>
        <fullName evidence="4 6">dTDP-4-dehydrorhamnose reductase</fullName>
        <ecNumber evidence="3 6">1.1.1.133</ecNumber>
    </recommendedName>
</protein>
<comment type="cofactor">
    <cofactor evidence="6">
        <name>Mg(2+)</name>
        <dbReference type="ChEBI" id="CHEBI:18420"/>
    </cofactor>
    <text evidence="6">Binds 1 Mg(2+) ion per monomer.</text>
</comment>
<dbReference type="PATRIC" id="fig|1705394.5.peg.513"/>
<dbReference type="PANTHER" id="PTHR10491">
    <property type="entry name" value="DTDP-4-DEHYDRORHAMNOSE REDUCTASE"/>
    <property type="match status" value="1"/>
</dbReference>